<dbReference type="EMBL" id="CP074371">
    <property type="protein sequence ID" value="QVI22830.1"/>
    <property type="molecule type" value="Genomic_DNA"/>
</dbReference>
<evidence type="ECO:0000259" key="1">
    <source>
        <dbReference type="Pfam" id="PF03364"/>
    </source>
</evidence>
<dbReference type="InterPro" id="IPR023393">
    <property type="entry name" value="START-like_dom_sf"/>
</dbReference>
<dbReference type="InterPro" id="IPR005031">
    <property type="entry name" value="COQ10_START"/>
</dbReference>
<proteinExistence type="predicted"/>
<keyword evidence="3" id="KW-1185">Reference proteome</keyword>
<evidence type="ECO:0000313" key="3">
    <source>
        <dbReference type="Proteomes" id="UP000683310"/>
    </source>
</evidence>
<dbReference type="PANTHER" id="PTHR39683">
    <property type="entry name" value="CONSERVED PROTEIN TB16.3"/>
    <property type="match status" value="1"/>
</dbReference>
<feature type="domain" description="Coenzyme Q-binding protein COQ10 START" evidence="1">
    <location>
        <begin position="11"/>
        <end position="137"/>
    </location>
</feature>
<accession>A0ABX8CWE8</accession>
<protein>
    <submittedName>
        <fullName evidence="2">SRPBCC family protein</fullName>
    </submittedName>
</protein>
<reference evidence="2 3" key="1">
    <citation type="submission" date="2021-04" db="EMBL/GenBank/DDBJ databases">
        <title>Nocardia tengchongensis.</title>
        <authorList>
            <person name="Zhuang k."/>
            <person name="Ran Y."/>
            <person name="Li W."/>
        </authorList>
    </citation>
    <scope>NUCLEOTIDE SEQUENCE [LARGE SCALE GENOMIC DNA]</scope>
    <source>
        <strain evidence="2 3">CFH S0057</strain>
    </source>
</reference>
<name>A0ABX8CWE8_9NOCA</name>
<dbReference type="Gene3D" id="3.30.530.20">
    <property type="match status" value="1"/>
</dbReference>
<sequence>MRTKTDHRFVIDLDPDQVMDALLMVEQMPDWSPSHQDVRVASRDDFGRPKRVYISTSLMGRPDRQVVEYTCTENRVEWQVTESSAGAGGKGWFDLAEFEDGATEVWYHSELYLPIPVPGMVLKRSARREGETMISNFIAFVESVTGLQGLGELEAPAESTEAAPYAEPAPYDQAGYAQPGYPQAGYAQRLDYGRNFEPGFGTA</sequence>
<dbReference type="Proteomes" id="UP000683310">
    <property type="component" value="Chromosome"/>
</dbReference>
<organism evidence="2 3">
    <name type="scientific">Nocardia tengchongensis</name>
    <dbReference type="NCBI Taxonomy" id="2055889"/>
    <lineage>
        <taxon>Bacteria</taxon>
        <taxon>Bacillati</taxon>
        <taxon>Actinomycetota</taxon>
        <taxon>Actinomycetes</taxon>
        <taxon>Mycobacteriales</taxon>
        <taxon>Nocardiaceae</taxon>
        <taxon>Nocardia</taxon>
    </lineage>
</organism>
<evidence type="ECO:0000313" key="2">
    <source>
        <dbReference type="EMBL" id="QVI22830.1"/>
    </source>
</evidence>
<dbReference type="Pfam" id="PF03364">
    <property type="entry name" value="Polyketide_cyc"/>
    <property type="match status" value="1"/>
</dbReference>
<gene>
    <name evidence="2" type="ORF">KHQ06_07565</name>
</gene>
<dbReference type="SUPFAM" id="SSF55961">
    <property type="entry name" value="Bet v1-like"/>
    <property type="match status" value="1"/>
</dbReference>
<dbReference type="PANTHER" id="PTHR39683:SF4">
    <property type="entry name" value="COENZYME Q-BINDING PROTEIN COQ10 START DOMAIN-CONTAINING PROTEIN"/>
    <property type="match status" value="1"/>
</dbReference>